<sequence length="327" mass="36166">MWIKATHIPTLFYIHSVPIAKTTMAASSLVSSAGILPSSRRRTTHFVDQKTRRRRTPIANAASDGEAGLLTKPSDVSPETEEMKQFLDSLKYDSNGLVTAIAQDVDTGAILMQGFASRLAIAYTLQHKKACFFSRSRQQLWCKGESSSNFINVDSVHVDCDKDSLIYLGVPTGPTCHTGAHTCYYKRVDGADGLILGAAKDGRHKAEEALTTLYELEATIAERKREVIKEGAKPSWTRRLLEDPELLCSKIREEAGELCETYEKDEGKERAASECADVLYHAMVLLNVQGVEIADVMEVLRNRFGVSGVEEKAKRTPKSKLIDPSKE</sequence>
<evidence type="ECO:0000256" key="2">
    <source>
        <dbReference type="ARBA" id="ARBA00001460"/>
    </source>
</evidence>
<keyword evidence="7" id="KW-0378">Hydrolase</keyword>
<dbReference type="OrthoDB" id="1703565at2759"/>
<keyword evidence="6" id="KW-0547">Nucleotide-binding</keyword>
<dbReference type="NCBIfam" id="TIGR03188">
    <property type="entry name" value="histidine_hisI"/>
    <property type="match status" value="1"/>
</dbReference>
<dbReference type="SUPFAM" id="SSF141734">
    <property type="entry name" value="HisI-like"/>
    <property type="match status" value="1"/>
</dbReference>
<accession>K8ECN9</accession>
<evidence type="ECO:0000256" key="6">
    <source>
        <dbReference type="ARBA" id="ARBA00022741"/>
    </source>
</evidence>
<dbReference type="GO" id="GO:0000105">
    <property type="term" value="P:L-histidine biosynthetic process"/>
    <property type="evidence" value="ECO:0007669"/>
    <property type="project" value="UniProtKB-UniPathway"/>
</dbReference>
<keyword evidence="8" id="KW-0067">ATP-binding</keyword>
<comment type="pathway">
    <text evidence="4">Amino-acid biosynthesis; L-histidine biosynthesis; L-histidine from 5-phospho-alpha-D-ribose 1-diphosphate: step 2/9.</text>
</comment>
<reference evidence="12 13" key="1">
    <citation type="submission" date="2011-10" db="EMBL/GenBank/DDBJ databases">
        <authorList>
            <person name="Genoscope - CEA"/>
        </authorList>
    </citation>
    <scope>NUCLEOTIDE SEQUENCE [LARGE SCALE GENOMIC DNA]</scope>
    <source>
        <strain evidence="12 13">RCC 1105</strain>
    </source>
</reference>
<evidence type="ECO:0000256" key="4">
    <source>
        <dbReference type="ARBA" id="ARBA00005204"/>
    </source>
</evidence>
<dbReference type="FunFam" id="3.10.20.810:FF:000001">
    <property type="entry name" value="Histidine biosynthesis bifunctional protein HisIE"/>
    <property type="match status" value="1"/>
</dbReference>
<evidence type="ECO:0000256" key="8">
    <source>
        <dbReference type="ARBA" id="ARBA00022840"/>
    </source>
</evidence>
<keyword evidence="5" id="KW-0028">Amino-acid biosynthesis</keyword>
<dbReference type="KEGG" id="bpg:Bathy03g01470"/>
<name>K8ECN9_9CHLO</name>
<evidence type="ECO:0000256" key="7">
    <source>
        <dbReference type="ARBA" id="ARBA00022801"/>
    </source>
</evidence>
<dbReference type="EMBL" id="FO082276">
    <property type="protein sequence ID" value="CCO15746.1"/>
    <property type="molecule type" value="Genomic_DNA"/>
</dbReference>
<dbReference type="InterPro" id="IPR021130">
    <property type="entry name" value="PRib-ATP_PPHydrolase-like"/>
</dbReference>
<evidence type="ECO:0000256" key="9">
    <source>
        <dbReference type="ARBA" id="ARBA00023102"/>
    </source>
</evidence>
<dbReference type="GO" id="GO:0005524">
    <property type="term" value="F:ATP binding"/>
    <property type="evidence" value="ECO:0007669"/>
    <property type="project" value="UniProtKB-KW"/>
</dbReference>
<comment type="catalytic activity">
    <reaction evidence="2">
        <text>1-(5-phospho-beta-D-ribosyl)-ATP + H2O = 1-(5-phospho-beta-D-ribosyl)-5'-AMP + diphosphate + H(+)</text>
        <dbReference type="Rhea" id="RHEA:22828"/>
        <dbReference type="ChEBI" id="CHEBI:15377"/>
        <dbReference type="ChEBI" id="CHEBI:15378"/>
        <dbReference type="ChEBI" id="CHEBI:33019"/>
        <dbReference type="ChEBI" id="CHEBI:59457"/>
        <dbReference type="ChEBI" id="CHEBI:73183"/>
        <dbReference type="EC" id="3.6.1.31"/>
    </reaction>
</comment>
<dbReference type="SUPFAM" id="SSF101386">
    <property type="entry name" value="all-alpha NTP pyrophosphatases"/>
    <property type="match status" value="1"/>
</dbReference>
<evidence type="ECO:0000256" key="3">
    <source>
        <dbReference type="ARBA" id="ARBA00005169"/>
    </source>
</evidence>
<dbReference type="GeneID" id="19016685"/>
<proteinExistence type="predicted"/>
<dbReference type="RefSeq" id="XP_007514309.1">
    <property type="nucleotide sequence ID" value="XM_007514247.1"/>
</dbReference>
<dbReference type="Proteomes" id="UP000198341">
    <property type="component" value="Chromosome 3"/>
</dbReference>
<evidence type="ECO:0000256" key="5">
    <source>
        <dbReference type="ARBA" id="ARBA00022605"/>
    </source>
</evidence>
<dbReference type="Gene3D" id="1.10.287.1080">
    <property type="entry name" value="MazG-like"/>
    <property type="match status" value="1"/>
</dbReference>
<dbReference type="GO" id="GO:0004636">
    <property type="term" value="F:phosphoribosyl-ATP diphosphatase activity"/>
    <property type="evidence" value="ECO:0007669"/>
    <property type="project" value="UniProtKB-EC"/>
</dbReference>
<dbReference type="Pfam" id="PF01502">
    <property type="entry name" value="PRA-CH"/>
    <property type="match status" value="1"/>
</dbReference>
<dbReference type="InterPro" id="IPR002496">
    <property type="entry name" value="PRib_AMP_CycHydrolase_dom"/>
</dbReference>
<evidence type="ECO:0000313" key="12">
    <source>
        <dbReference type="EMBL" id="CCO15746.1"/>
    </source>
</evidence>
<dbReference type="InterPro" id="IPR008179">
    <property type="entry name" value="HisE"/>
</dbReference>
<dbReference type="Pfam" id="PF01503">
    <property type="entry name" value="PRA-PH"/>
    <property type="match status" value="1"/>
</dbReference>
<dbReference type="InterPro" id="IPR038019">
    <property type="entry name" value="PRib_AMP_CycHydrolase_sf"/>
</dbReference>
<protein>
    <recommendedName>
        <fullName evidence="11">Phosphoribosyl-AMP cyclohydrolase domain-containing protein</fullName>
    </recommendedName>
</protein>
<evidence type="ECO:0000259" key="11">
    <source>
        <dbReference type="Pfam" id="PF01502"/>
    </source>
</evidence>
<evidence type="ECO:0000256" key="1">
    <source>
        <dbReference type="ARBA" id="ARBA00000024"/>
    </source>
</evidence>
<keyword evidence="9" id="KW-0368">Histidine biosynthesis</keyword>
<dbReference type="Gene3D" id="3.10.20.810">
    <property type="entry name" value="Phosphoribosyl-AMP cyclohydrolase"/>
    <property type="match status" value="1"/>
</dbReference>
<dbReference type="UniPathway" id="UPA00031">
    <property type="reaction ID" value="UER00007"/>
</dbReference>
<dbReference type="GO" id="GO:0004635">
    <property type="term" value="F:phosphoribosyl-AMP cyclohydrolase activity"/>
    <property type="evidence" value="ECO:0007669"/>
    <property type="project" value="UniProtKB-EC"/>
</dbReference>
<dbReference type="PANTHER" id="PTHR42945:SF1">
    <property type="entry name" value="HISTIDINE BIOSYNTHESIS BIFUNCTIONAL PROTEIN HIS7"/>
    <property type="match status" value="1"/>
</dbReference>
<dbReference type="AlphaFoldDB" id="K8ECN9"/>
<dbReference type="STRING" id="41875.K8ECN9"/>
<dbReference type="PANTHER" id="PTHR42945">
    <property type="entry name" value="HISTIDINE BIOSYNTHESIS BIFUNCTIONAL PROTEIN"/>
    <property type="match status" value="1"/>
</dbReference>
<keyword evidence="13" id="KW-1185">Reference proteome</keyword>
<comment type="pathway">
    <text evidence="3">Amino-acid biosynthesis; L-histidine biosynthesis; L-histidine from 5-phospho-alpha-D-ribose 1-diphosphate: step 3/9.</text>
</comment>
<organism evidence="12 13">
    <name type="scientific">Bathycoccus prasinos</name>
    <dbReference type="NCBI Taxonomy" id="41875"/>
    <lineage>
        <taxon>Eukaryota</taxon>
        <taxon>Viridiplantae</taxon>
        <taxon>Chlorophyta</taxon>
        <taxon>Mamiellophyceae</taxon>
        <taxon>Mamiellales</taxon>
        <taxon>Bathycoccaceae</taxon>
        <taxon>Bathycoccus</taxon>
    </lineage>
</organism>
<comment type="catalytic activity">
    <reaction evidence="1">
        <text>1-(5-phospho-beta-D-ribosyl)-5'-AMP + H2O = 1-(5-phospho-beta-D-ribosyl)-5-[(5-phospho-beta-D-ribosylamino)methylideneamino]imidazole-4-carboxamide</text>
        <dbReference type="Rhea" id="RHEA:20049"/>
        <dbReference type="ChEBI" id="CHEBI:15377"/>
        <dbReference type="ChEBI" id="CHEBI:58435"/>
        <dbReference type="ChEBI" id="CHEBI:59457"/>
        <dbReference type="EC" id="3.5.4.19"/>
    </reaction>
</comment>
<evidence type="ECO:0000256" key="10">
    <source>
        <dbReference type="ARBA" id="ARBA00023268"/>
    </source>
</evidence>
<dbReference type="eggNOG" id="KOG4311">
    <property type="taxonomic scope" value="Eukaryota"/>
</dbReference>
<evidence type="ECO:0000313" key="13">
    <source>
        <dbReference type="Proteomes" id="UP000198341"/>
    </source>
</evidence>
<feature type="domain" description="Phosphoribosyl-AMP cyclohydrolase" evidence="11">
    <location>
        <begin position="112"/>
        <end position="185"/>
    </location>
</feature>
<keyword evidence="10" id="KW-0511">Multifunctional enzyme</keyword>
<dbReference type="CDD" id="cd11534">
    <property type="entry name" value="NTP-PPase_HisIE_like"/>
    <property type="match status" value="1"/>
</dbReference>
<gene>
    <name evidence="12" type="ORF">Bathy03g01470</name>
</gene>